<evidence type="ECO:0000256" key="3">
    <source>
        <dbReference type="ARBA" id="ARBA00022746"/>
    </source>
</evidence>
<dbReference type="RefSeq" id="WP_258543349.1">
    <property type="nucleotide sequence ID" value="NZ_OU015584.1"/>
</dbReference>
<protein>
    <submittedName>
        <fullName evidence="7">Zeta-carotene-forming phytoene desaturase</fullName>
        <ecNumber evidence="7">1.3.99.29</ecNumber>
    </submittedName>
</protein>
<dbReference type="AlphaFoldDB" id="A0A916JQJ0"/>
<reference evidence="7" key="1">
    <citation type="submission" date="2021-04" db="EMBL/GenBank/DDBJ databases">
        <authorList>
            <person name="Rodrigo-Torres L."/>
            <person name="Arahal R. D."/>
            <person name="Lucena T."/>
        </authorList>
    </citation>
    <scope>NUCLEOTIDE SEQUENCE</scope>
    <source>
        <strain evidence="7">AS29M-1</strain>
    </source>
</reference>
<dbReference type="InterPro" id="IPR036188">
    <property type="entry name" value="FAD/NAD-bd_sf"/>
</dbReference>
<dbReference type="InterPro" id="IPR002937">
    <property type="entry name" value="Amino_oxidase"/>
</dbReference>
<evidence type="ECO:0000256" key="2">
    <source>
        <dbReference type="ARBA" id="ARBA00006046"/>
    </source>
</evidence>
<proteinExistence type="inferred from homology"/>
<dbReference type="PANTHER" id="PTHR43734">
    <property type="entry name" value="PHYTOENE DESATURASE"/>
    <property type="match status" value="1"/>
</dbReference>
<evidence type="ECO:0000256" key="1">
    <source>
        <dbReference type="ARBA" id="ARBA00004829"/>
    </source>
</evidence>
<dbReference type="Proteomes" id="UP000683507">
    <property type="component" value="Chromosome"/>
</dbReference>
<dbReference type="EC" id="1.3.99.29" evidence="7"/>
<keyword evidence="8" id="KW-1185">Reference proteome</keyword>
<dbReference type="KEGG" id="ptan:CRYO30217_03161"/>
<accession>A0A916JQJ0</accession>
<gene>
    <name evidence="7" type="primary">carA2</name>
    <name evidence="7" type="ORF">CRYO30217_03161</name>
</gene>
<dbReference type="PRINTS" id="PR00419">
    <property type="entry name" value="ADXRDTASE"/>
</dbReference>
<keyword evidence="4 5" id="KW-0560">Oxidoreductase</keyword>
<evidence type="ECO:0000259" key="6">
    <source>
        <dbReference type="Pfam" id="PF01593"/>
    </source>
</evidence>
<sequence length="491" mass="56280">MKTVDIIGGGYSGLASACYLAKAGHKVRIFEKNESVGGRSRKFEADGFMFDMGPSWYWMPDVFETFFNDFGKKASDYYELVRLSPSYRVFFGENDFVDLPSNLDELYDTFERIEEGSAARLRRFLDDAAYKYRVGINDLVQKPSKSLLEFATFDVVKGVFRLQLFKSFSKYIRQYFNNPKLIQIIEFPVLFLGAKPENIPALYSLMNYADIVGGTWYPMGGMHKVIEGMELLAKELGVEIHTNAPVEKLSIENKRVKSLIANDSEQNSDAVIASADYHFVEQNLLEKAHRKYSEDYWDSRVLAPSCLLYYVGVNKKLKNLLHHNLFFDQDFNLHAREIYDTPKWPSNPLFYVCAPSVTDESVAPKGYENLFLLIPVAPDLPDTEEMRNKYFELIVERLERLTDQKVREHIIYNRSYSLKDFKKDYNAYKGNAYGLANTLKQTAILKPSMHNDKVKNLFYTGQLTVPGPGVPPSLISGKIAAQEAIKYLKTN</sequence>
<evidence type="ECO:0000256" key="5">
    <source>
        <dbReference type="RuleBase" id="RU362075"/>
    </source>
</evidence>
<dbReference type="PANTHER" id="PTHR43734:SF1">
    <property type="entry name" value="PHYTOENE DESATURASE"/>
    <property type="match status" value="1"/>
</dbReference>
<dbReference type="SUPFAM" id="SSF51905">
    <property type="entry name" value="FAD/NAD(P)-binding domain"/>
    <property type="match status" value="1"/>
</dbReference>
<dbReference type="EMBL" id="OU015584">
    <property type="protein sequence ID" value="CAG5086530.1"/>
    <property type="molecule type" value="Genomic_DNA"/>
</dbReference>
<comment type="pathway">
    <text evidence="1 5">Carotenoid biosynthesis.</text>
</comment>
<dbReference type="GO" id="GO:0016491">
    <property type="term" value="F:oxidoreductase activity"/>
    <property type="evidence" value="ECO:0007669"/>
    <property type="project" value="UniProtKB-KW"/>
</dbReference>
<feature type="domain" description="Amine oxidase" evidence="6">
    <location>
        <begin position="12"/>
        <end position="484"/>
    </location>
</feature>
<dbReference type="PROSITE" id="PS51257">
    <property type="entry name" value="PROKAR_LIPOPROTEIN"/>
    <property type="match status" value="1"/>
</dbReference>
<dbReference type="InterPro" id="IPR014105">
    <property type="entry name" value="Carotenoid/retinoid_OxRdtase"/>
</dbReference>
<keyword evidence="3 5" id="KW-0125">Carotenoid biosynthesis</keyword>
<dbReference type="Gene3D" id="3.50.50.60">
    <property type="entry name" value="FAD/NAD(P)-binding domain"/>
    <property type="match status" value="2"/>
</dbReference>
<dbReference type="NCBIfam" id="TIGR02734">
    <property type="entry name" value="crtI_fam"/>
    <property type="match status" value="1"/>
</dbReference>
<evidence type="ECO:0000313" key="8">
    <source>
        <dbReference type="Proteomes" id="UP000683507"/>
    </source>
</evidence>
<evidence type="ECO:0000256" key="4">
    <source>
        <dbReference type="ARBA" id="ARBA00023002"/>
    </source>
</evidence>
<dbReference type="Pfam" id="PF01593">
    <property type="entry name" value="Amino_oxidase"/>
    <property type="match status" value="1"/>
</dbReference>
<dbReference type="GO" id="GO:0016117">
    <property type="term" value="P:carotenoid biosynthetic process"/>
    <property type="evidence" value="ECO:0007669"/>
    <property type="project" value="UniProtKB-KW"/>
</dbReference>
<evidence type="ECO:0000313" key="7">
    <source>
        <dbReference type="EMBL" id="CAG5086530.1"/>
    </source>
</evidence>
<comment type="similarity">
    <text evidence="2 5">Belongs to the carotenoid/retinoid oxidoreductase family.</text>
</comment>
<organism evidence="7 8">
    <name type="scientific">Parvicella tangerina</name>
    <dbReference type="NCBI Taxonomy" id="2829795"/>
    <lineage>
        <taxon>Bacteria</taxon>
        <taxon>Pseudomonadati</taxon>
        <taxon>Bacteroidota</taxon>
        <taxon>Flavobacteriia</taxon>
        <taxon>Flavobacteriales</taxon>
        <taxon>Parvicellaceae</taxon>
        <taxon>Parvicella</taxon>
    </lineage>
</organism>
<name>A0A916JQJ0_9FLAO</name>